<keyword evidence="1" id="KW-0812">Transmembrane</keyword>
<dbReference type="InterPro" id="IPR006860">
    <property type="entry name" value="FecR"/>
</dbReference>
<dbReference type="InterPro" id="IPR032508">
    <property type="entry name" value="FecR_C"/>
</dbReference>
<protein>
    <submittedName>
        <fullName evidence="4">Uncharacterized protein</fullName>
    </submittedName>
</protein>
<keyword evidence="1" id="KW-0472">Membrane</keyword>
<organism evidence="4 5">
    <name type="scientific">Niabella ginsenosidivorans</name>
    <dbReference type="NCBI Taxonomy" id="1176587"/>
    <lineage>
        <taxon>Bacteria</taxon>
        <taxon>Pseudomonadati</taxon>
        <taxon>Bacteroidota</taxon>
        <taxon>Chitinophagia</taxon>
        <taxon>Chitinophagales</taxon>
        <taxon>Chitinophagaceae</taxon>
        <taxon>Niabella</taxon>
    </lineage>
</organism>
<dbReference type="Proteomes" id="UP000077667">
    <property type="component" value="Chromosome"/>
</dbReference>
<keyword evidence="1" id="KW-1133">Transmembrane helix</keyword>
<evidence type="ECO:0000313" key="4">
    <source>
        <dbReference type="EMBL" id="ANH80095.1"/>
    </source>
</evidence>
<feature type="domain" description="FecR protein" evidence="2">
    <location>
        <begin position="180"/>
        <end position="270"/>
    </location>
</feature>
<dbReference type="Gene3D" id="2.60.120.1440">
    <property type="match status" value="1"/>
</dbReference>
<evidence type="ECO:0000313" key="5">
    <source>
        <dbReference type="Proteomes" id="UP000077667"/>
    </source>
</evidence>
<gene>
    <name evidence="4" type="ORF">A8C56_03035</name>
</gene>
<keyword evidence="5" id="KW-1185">Reference proteome</keyword>
<sequence>MAIDYNKIFMLYLESVAGTISPEDTAFLKQQLAADMLAKKFWEQLEQEGNIMALPVFINSINPQNEQKSLKEMMAARLQKRTTRYRRIQRMVATAAAIMVLFAAAWFFMAKNKKVTDTQTIASLVRENRSSVSLKLGSGETVDLKSQADRKIAVGNTILDMDPKSLHFSSADTSVNLLTIPQGENYTLTLSDGTVVTLNAETKLKFPFRFGAATRDVYLDGEAYFKVAKDSKHPFIVHTPLTKVEVAGTEFNINTYAKSTVSTVLVEGKVLTEAPGGGPRIPLQPGHAAIYNVQKGFNVEAIDTDDVVAWTRGVYYFHDLPFYELAEKMTRVYGVPVKADNPALAGRSVSGIMDRNNLPELLQDLKATVGIDFYYTGKVLHIQ</sequence>
<accession>A0A1A9HYD3</accession>
<dbReference type="AlphaFoldDB" id="A0A1A9HYD3"/>
<evidence type="ECO:0000259" key="3">
    <source>
        <dbReference type="Pfam" id="PF16344"/>
    </source>
</evidence>
<feature type="transmembrane region" description="Helical" evidence="1">
    <location>
        <begin position="91"/>
        <end position="109"/>
    </location>
</feature>
<dbReference type="KEGG" id="nia:A8C56_03035"/>
<proteinExistence type="predicted"/>
<dbReference type="EMBL" id="CP015772">
    <property type="protein sequence ID" value="ANH80095.1"/>
    <property type="molecule type" value="Genomic_DNA"/>
</dbReference>
<dbReference type="InterPro" id="IPR012373">
    <property type="entry name" value="Ferrdict_sens_TM"/>
</dbReference>
<dbReference type="Gene3D" id="3.55.50.30">
    <property type="match status" value="1"/>
</dbReference>
<dbReference type="OrthoDB" id="643697at2"/>
<reference evidence="4 5" key="1">
    <citation type="submission" date="2016-05" db="EMBL/GenBank/DDBJ databases">
        <title>Niabella ginsenosidivorans BS26 whole genome sequencing.</title>
        <authorList>
            <person name="Im W.T."/>
            <person name="Siddiqi M.Z."/>
        </authorList>
    </citation>
    <scope>NUCLEOTIDE SEQUENCE [LARGE SCALE GENOMIC DNA]</scope>
    <source>
        <strain evidence="4 5">BS26</strain>
    </source>
</reference>
<dbReference type="PANTHER" id="PTHR30273">
    <property type="entry name" value="PERIPLASMIC SIGNAL SENSOR AND SIGMA FACTOR ACTIVATOR FECR-RELATED"/>
    <property type="match status" value="1"/>
</dbReference>
<dbReference type="PIRSF" id="PIRSF018266">
    <property type="entry name" value="FecR"/>
    <property type="match status" value="1"/>
</dbReference>
<evidence type="ECO:0000259" key="2">
    <source>
        <dbReference type="Pfam" id="PF04773"/>
    </source>
</evidence>
<dbReference type="STRING" id="1176587.A8C56_03035"/>
<dbReference type="GO" id="GO:0016989">
    <property type="term" value="F:sigma factor antagonist activity"/>
    <property type="evidence" value="ECO:0007669"/>
    <property type="project" value="TreeGrafter"/>
</dbReference>
<feature type="domain" description="Protein FecR C-terminal" evidence="3">
    <location>
        <begin position="315"/>
        <end position="379"/>
    </location>
</feature>
<dbReference type="PANTHER" id="PTHR30273:SF2">
    <property type="entry name" value="PROTEIN FECR"/>
    <property type="match status" value="1"/>
</dbReference>
<evidence type="ECO:0000256" key="1">
    <source>
        <dbReference type="SAM" id="Phobius"/>
    </source>
</evidence>
<name>A0A1A9HYD3_9BACT</name>
<dbReference type="Pfam" id="PF04773">
    <property type="entry name" value="FecR"/>
    <property type="match status" value="1"/>
</dbReference>
<dbReference type="Pfam" id="PF16344">
    <property type="entry name" value="FecR_C"/>
    <property type="match status" value="1"/>
</dbReference>